<evidence type="ECO:0000313" key="3">
    <source>
        <dbReference type="Proteomes" id="UP000235347"/>
    </source>
</evidence>
<dbReference type="SUPFAM" id="SSF51445">
    <property type="entry name" value="(Trans)glycosidases"/>
    <property type="match status" value="1"/>
</dbReference>
<dbReference type="Proteomes" id="UP000235347">
    <property type="component" value="Unassembled WGS sequence"/>
</dbReference>
<dbReference type="AlphaFoldDB" id="A0A2N7W416"/>
<organism evidence="2 3">
    <name type="scientific">Trinickia soli</name>
    <dbReference type="NCBI Taxonomy" id="380675"/>
    <lineage>
        <taxon>Bacteria</taxon>
        <taxon>Pseudomonadati</taxon>
        <taxon>Pseudomonadota</taxon>
        <taxon>Betaproteobacteria</taxon>
        <taxon>Burkholderiales</taxon>
        <taxon>Burkholderiaceae</taxon>
        <taxon>Trinickia</taxon>
    </lineage>
</organism>
<keyword evidence="3" id="KW-1185">Reference proteome</keyword>
<dbReference type="InterPro" id="IPR017853">
    <property type="entry name" value="GH"/>
</dbReference>
<evidence type="ECO:0000313" key="2">
    <source>
        <dbReference type="EMBL" id="PMS24150.1"/>
    </source>
</evidence>
<dbReference type="Gene3D" id="3.20.20.80">
    <property type="entry name" value="Glycosidases"/>
    <property type="match status" value="1"/>
</dbReference>
<dbReference type="EMBL" id="PNYB01000011">
    <property type="protein sequence ID" value="PMS24150.1"/>
    <property type="molecule type" value="Genomic_DNA"/>
</dbReference>
<feature type="chain" id="PRO_5014905601" evidence="1">
    <location>
        <begin position="32"/>
        <end position="477"/>
    </location>
</feature>
<dbReference type="RefSeq" id="WP_102610635.1">
    <property type="nucleotide sequence ID" value="NZ_CADIKD010000013.1"/>
</dbReference>
<comment type="caution">
    <text evidence="2">The sequence shown here is derived from an EMBL/GenBank/DDBJ whole genome shotgun (WGS) entry which is preliminary data.</text>
</comment>
<name>A0A2N7W416_9BURK</name>
<protein>
    <submittedName>
        <fullName evidence="2">Uncharacterized protein</fullName>
    </submittedName>
</protein>
<dbReference type="InterPro" id="IPR006311">
    <property type="entry name" value="TAT_signal"/>
</dbReference>
<reference evidence="2 3" key="1">
    <citation type="submission" date="2018-01" db="EMBL/GenBank/DDBJ databases">
        <title>Whole genome analyses suggest that Burkholderia sensu lato contains two further novel genera in the rhizoxinica-symbiotica group Mycetohabitans gen. nov., and Trinickia gen. nov.: implications for the evolution of diazotrophy and nodulation in the Burkholderiaceae.</title>
        <authorList>
            <person name="Estrada-de los Santos P."/>
            <person name="Palmer M."/>
            <person name="Chavez-Ramirez B."/>
            <person name="Beukes C."/>
            <person name="Steenkamp E.T."/>
            <person name="Hirsch A.M."/>
            <person name="Manyaka P."/>
            <person name="Maluk M."/>
            <person name="Lafos M."/>
            <person name="Crook M."/>
            <person name="Gross E."/>
            <person name="Simon M.F."/>
            <person name="Bueno dos Reis Junior F."/>
            <person name="Poole P.S."/>
            <person name="Venter S.N."/>
            <person name="James E.K."/>
        </authorList>
    </citation>
    <scope>NUCLEOTIDE SEQUENCE [LARGE SCALE GENOMIC DNA]</scope>
    <source>
        <strain evidence="2 3">GP25-8</strain>
    </source>
</reference>
<keyword evidence="1" id="KW-0732">Signal</keyword>
<accession>A0A2N7W416</accession>
<gene>
    <name evidence="2" type="ORF">C0Z19_14720</name>
</gene>
<evidence type="ECO:0000256" key="1">
    <source>
        <dbReference type="SAM" id="SignalP"/>
    </source>
</evidence>
<proteinExistence type="predicted"/>
<feature type="signal peptide" evidence="1">
    <location>
        <begin position="1"/>
        <end position="31"/>
    </location>
</feature>
<dbReference type="PROSITE" id="PS51318">
    <property type="entry name" value="TAT"/>
    <property type="match status" value="1"/>
</dbReference>
<sequence>MTERFEFSRRRRAMLAAMAAAGATSSVCASAAQAVRAVSASGRGERRMTQLIGANGWPVTAANIAMWKEMGISWGRDSVGPGQPHSPDEPVEVDKTGAAFDHNLPQAIVQNNRNGIRSLLLLGYTPKWNASVDGDSRSAPKDDSVWQRYVETVVRTYIAPPYNIRHFQIWNEAAGKLSGGSPQATFWHGKNFRAQHEKSRPYDRAMQDYVELVHIPAARIVRKYGGYVVYGGWPDQGGLDNYIKWLEYRSPVAGARMIDWVDYLDTHYLGVDGLTPLYERYVANGPARGVWQTEIGDRYMTDPHYLPMYFFRFAVWALDHAWDDPDKYVSMVYHWDGFEPYRLTHRGNPRTYNVSGKSLIVLNKTVGGALERFNGHLAFGPNASGLALRSGSDLVVQVRASPGPRTVTVTGLSGAQPGRLGVAMIDALTGEPADMSAIAARLSPDGLSIDFRVPEAVNGAGHGAPAHLAYLVVAQHA</sequence>